<evidence type="ECO:0000256" key="2">
    <source>
        <dbReference type="ARBA" id="ARBA00023128"/>
    </source>
</evidence>
<dbReference type="InterPro" id="IPR007741">
    <property type="entry name" value="Ribosomal_mL43/mS25/NADH_DH"/>
</dbReference>
<dbReference type="EMBL" id="LYUB02000001">
    <property type="protein sequence ID" value="OVF11367.1"/>
    <property type="molecule type" value="Genomic_DNA"/>
</dbReference>
<reference evidence="4 5" key="1">
    <citation type="submission" date="2017-04" db="EMBL/GenBank/DDBJ databases">
        <title>Draft genome of the yeast Clavispora lusitaniae type strain CBS 6936.</title>
        <authorList>
            <person name="Durrens P."/>
            <person name="Klopp C."/>
            <person name="Biteau N."/>
            <person name="Fitton-Ouhabi V."/>
            <person name="Dementhon K."/>
            <person name="Accoceberry I."/>
            <person name="Sherman D.J."/>
            <person name="Noel T."/>
        </authorList>
    </citation>
    <scope>NUCLEOTIDE SEQUENCE [LARGE SCALE GENOMIC DNA]</scope>
    <source>
        <strain evidence="4 5">CBS 6936</strain>
    </source>
</reference>
<dbReference type="GO" id="GO:0005840">
    <property type="term" value="C:ribosome"/>
    <property type="evidence" value="ECO:0007669"/>
    <property type="project" value="UniProtKB-KW"/>
</dbReference>
<dbReference type="SMART" id="SM00916">
    <property type="entry name" value="L51_S25_CI-B8"/>
    <property type="match status" value="1"/>
</dbReference>
<keyword evidence="2" id="KW-0496">Mitochondrion</keyword>
<evidence type="ECO:0000313" key="4">
    <source>
        <dbReference type="EMBL" id="OVF11367.1"/>
    </source>
</evidence>
<organism evidence="4 5">
    <name type="scientific">Clavispora lusitaniae</name>
    <name type="common">Candida lusitaniae</name>
    <dbReference type="NCBI Taxonomy" id="36911"/>
    <lineage>
        <taxon>Eukaryota</taxon>
        <taxon>Fungi</taxon>
        <taxon>Dikarya</taxon>
        <taxon>Ascomycota</taxon>
        <taxon>Saccharomycotina</taxon>
        <taxon>Pichiomycetes</taxon>
        <taxon>Metschnikowiaceae</taxon>
        <taxon>Clavispora</taxon>
    </lineage>
</organism>
<keyword evidence="4" id="KW-0687">Ribonucleoprotein</keyword>
<evidence type="ECO:0000259" key="3">
    <source>
        <dbReference type="SMART" id="SM00916"/>
    </source>
</evidence>
<evidence type="ECO:0000256" key="1">
    <source>
        <dbReference type="ARBA" id="ARBA00004173"/>
    </source>
</evidence>
<sequence>MSASMFKNLPSSKILKQVARLNLIAGTPENAFKLGPQIKKLELILISKNVFKPAAGLKHFWRRNLPVLKFHNEHVDFVTTRVRAQTKEEIAKVPSKIVIHGTDGSKKDIDCLFTDHNDILKKLVDATKATPVDAADIPVVAVPKNRLR</sequence>
<feature type="domain" description="Ribosomal protein/NADH dehydrogenase" evidence="3">
    <location>
        <begin position="49"/>
        <end position="130"/>
    </location>
</feature>
<comment type="subcellular location">
    <subcellularLocation>
        <location evidence="1">Mitochondrion</location>
    </subcellularLocation>
</comment>
<keyword evidence="4" id="KW-0689">Ribosomal protein</keyword>
<name>A0AA91Q5R1_CLALS</name>
<evidence type="ECO:0000313" key="5">
    <source>
        <dbReference type="Proteomes" id="UP000195602"/>
    </source>
</evidence>
<dbReference type="OMA" id="CPSKIVV"/>
<comment type="caution">
    <text evidence="4">The sequence shown here is derived from an EMBL/GenBank/DDBJ whole genome shotgun (WGS) entry which is preliminary data.</text>
</comment>
<dbReference type="KEGG" id="clus:A9F13_01g08734"/>
<dbReference type="AlphaFoldDB" id="A0AA91Q5R1"/>
<gene>
    <name evidence="4" type="ORF">A9F13_01g08734</name>
</gene>
<protein>
    <submittedName>
        <fullName evidence="4">Mitochondrial 54S ribosomal protein</fullName>
    </submittedName>
</protein>
<proteinExistence type="predicted"/>
<accession>A0AA91Q5R1</accession>
<dbReference type="Pfam" id="PF05047">
    <property type="entry name" value="L51_S25_CI-B8"/>
    <property type="match status" value="1"/>
</dbReference>
<dbReference type="Proteomes" id="UP000195602">
    <property type="component" value="Unassembled WGS sequence"/>
</dbReference>
<dbReference type="GO" id="GO:0005739">
    <property type="term" value="C:mitochondrion"/>
    <property type="evidence" value="ECO:0007669"/>
    <property type="project" value="UniProtKB-SubCell"/>
</dbReference>